<dbReference type="Gene3D" id="1.20.1560.10">
    <property type="entry name" value="ABC transporter type 1, transmembrane domain"/>
    <property type="match status" value="1"/>
</dbReference>
<proteinExistence type="predicted"/>
<dbReference type="SMART" id="SM00382">
    <property type="entry name" value="AAA"/>
    <property type="match status" value="1"/>
</dbReference>
<dbReference type="GO" id="GO:0034040">
    <property type="term" value="F:ATPase-coupled lipid transmembrane transporter activity"/>
    <property type="evidence" value="ECO:0007669"/>
    <property type="project" value="TreeGrafter"/>
</dbReference>
<comment type="subcellular location">
    <subcellularLocation>
        <location evidence="1">Cell membrane</location>
        <topology evidence="1">Multi-pass membrane protein</topology>
    </subcellularLocation>
</comment>
<dbReference type="SUPFAM" id="SSF90123">
    <property type="entry name" value="ABC transporter transmembrane region"/>
    <property type="match status" value="1"/>
</dbReference>
<evidence type="ECO:0000256" key="7">
    <source>
        <dbReference type="ARBA" id="ARBA00022989"/>
    </source>
</evidence>
<dbReference type="PROSITE" id="PS50929">
    <property type="entry name" value="ABC_TM1F"/>
    <property type="match status" value="1"/>
</dbReference>
<dbReference type="Gene3D" id="3.40.50.300">
    <property type="entry name" value="P-loop containing nucleotide triphosphate hydrolases"/>
    <property type="match status" value="1"/>
</dbReference>
<evidence type="ECO:0000259" key="10">
    <source>
        <dbReference type="PROSITE" id="PS50893"/>
    </source>
</evidence>
<keyword evidence="6 13" id="KW-0067">ATP-binding</keyword>
<dbReference type="PROSITE" id="PS00211">
    <property type="entry name" value="ABC_TRANSPORTER_1"/>
    <property type="match status" value="1"/>
</dbReference>
<evidence type="ECO:0000256" key="4">
    <source>
        <dbReference type="ARBA" id="ARBA00022692"/>
    </source>
</evidence>
<evidence type="ECO:0000313" key="13">
    <source>
        <dbReference type="EMBL" id="CAE6706098.1"/>
    </source>
</evidence>
<evidence type="ECO:0000256" key="3">
    <source>
        <dbReference type="ARBA" id="ARBA00022475"/>
    </source>
</evidence>
<keyword evidence="8 9" id="KW-0472">Membrane</keyword>
<dbReference type="InterPro" id="IPR027417">
    <property type="entry name" value="P-loop_NTPase"/>
</dbReference>
<dbReference type="InterPro" id="IPR017871">
    <property type="entry name" value="ABC_transporter-like_CS"/>
</dbReference>
<dbReference type="InterPro" id="IPR039421">
    <property type="entry name" value="Type_1_exporter"/>
</dbReference>
<sequence>MSALPRPLSPFSKMLISTRTAWSRLLGVMGAHAPALRRCLAGLVAAAVLQGLALACVFPLLAALFPAPDQGRALGWLAAMTLLAGIATVLRWRAQGFEYGGRLAQVTHALRLRLGEQLRRMPLERLRESRAGEMNALLLGNVDEQLNYLVAIANLILTATVAPLALALAVLAFDLRLGALLLAVFPLLWVLHRWRRPAFARDMRGLNDAHWRCNADLVEYTQGLTALRAACQEGGRVGMLHAGFERLRQLQTAAHRQGVRPSVVTASLVELGLLGVVVAATGWVVSGRLQPAAVAAVMVIVVRLSEPMATLVSYTMVLEMMEAALERIEALLAIPALPVQMPQAVPDQFDVRFEQVCFHYADNPDSAALMNFSATLPAQAMTALVGSSGSGKTTVARLLLRHADPQAGSITIGGIDIRCMSPEVLNALMSVVFQDVHLFDDTVLGNIRMGRPDADDAQVRAAAAAAQCLDFIERLPQGWNTRLGEIGDRLSGGERQRISIARALLKNAPIVVLDEPTAALDTESELAVQRAIDTLVRDKTVIVIAHRLSTIAGADRILVVDSGRLVEQGQHHYLLASSGRYDAMWTAQQAASEWRSR</sequence>
<feature type="transmembrane region" description="Helical" evidence="9">
    <location>
        <begin position="148"/>
        <end position="171"/>
    </location>
</feature>
<reference evidence="14 15" key="1">
    <citation type="submission" date="2021-02" db="EMBL/GenBank/DDBJ databases">
        <authorList>
            <person name="Pothier F. J."/>
        </authorList>
    </citation>
    <scope>NUCLEOTIDE SEQUENCE</scope>
    <source>
        <strain evidence="12 15">301</strain>
        <strain evidence="13 14">CFBP 1159</strain>
    </source>
</reference>
<keyword evidence="4 9" id="KW-0812">Transmembrane</keyword>
<evidence type="ECO:0000313" key="14">
    <source>
        <dbReference type="Proteomes" id="UP000835243"/>
    </source>
</evidence>
<dbReference type="EMBL" id="HG992338">
    <property type="protein sequence ID" value="CAE6702282.1"/>
    <property type="molecule type" value="Genomic_DNA"/>
</dbReference>
<evidence type="ECO:0000256" key="6">
    <source>
        <dbReference type="ARBA" id="ARBA00022840"/>
    </source>
</evidence>
<organism evidence="13">
    <name type="scientific">Xanthomonas arboricola pv. corylina</name>
    <dbReference type="NCBI Taxonomy" id="487821"/>
    <lineage>
        <taxon>Bacteria</taxon>
        <taxon>Pseudomonadati</taxon>
        <taxon>Pseudomonadota</taxon>
        <taxon>Gammaproteobacteria</taxon>
        <taxon>Lysobacterales</taxon>
        <taxon>Lysobacteraceae</taxon>
        <taxon>Xanthomonas</taxon>
    </lineage>
</organism>
<dbReference type="EMBL" id="HG992338">
    <property type="protein sequence ID" value="CAE6702306.1"/>
    <property type="molecule type" value="Genomic_DNA"/>
</dbReference>
<feature type="domain" description="ABC transporter" evidence="10">
    <location>
        <begin position="351"/>
        <end position="587"/>
    </location>
</feature>
<dbReference type="InterPro" id="IPR011527">
    <property type="entry name" value="ABC1_TM_dom"/>
</dbReference>
<keyword evidence="3" id="KW-1003">Cell membrane</keyword>
<feature type="transmembrane region" description="Helical" evidence="9">
    <location>
        <begin position="177"/>
        <end position="194"/>
    </location>
</feature>
<dbReference type="PROSITE" id="PS50893">
    <property type="entry name" value="ABC_TRANSPORTER_2"/>
    <property type="match status" value="1"/>
</dbReference>
<dbReference type="GO" id="GO:0005886">
    <property type="term" value="C:plasma membrane"/>
    <property type="evidence" value="ECO:0007669"/>
    <property type="project" value="UniProtKB-SubCell"/>
</dbReference>
<evidence type="ECO:0000256" key="5">
    <source>
        <dbReference type="ARBA" id="ARBA00022741"/>
    </source>
</evidence>
<evidence type="ECO:0000256" key="1">
    <source>
        <dbReference type="ARBA" id="ARBA00004651"/>
    </source>
</evidence>
<dbReference type="InterPro" id="IPR003593">
    <property type="entry name" value="AAA+_ATPase"/>
</dbReference>
<accession>A0A8D6XZ59</accession>
<evidence type="ECO:0000256" key="9">
    <source>
        <dbReference type="SAM" id="Phobius"/>
    </source>
</evidence>
<dbReference type="GO" id="GO:0140359">
    <property type="term" value="F:ABC-type transporter activity"/>
    <property type="evidence" value="ECO:0007669"/>
    <property type="project" value="InterPro"/>
</dbReference>
<dbReference type="RefSeq" id="WP_275548285.1">
    <property type="nucleotide sequence ID" value="NZ_HG992338.1"/>
</dbReference>
<evidence type="ECO:0000259" key="11">
    <source>
        <dbReference type="PROSITE" id="PS50929"/>
    </source>
</evidence>
<feature type="transmembrane region" description="Helical" evidence="9">
    <location>
        <begin position="263"/>
        <end position="286"/>
    </location>
</feature>
<keyword evidence="2" id="KW-0813">Transport</keyword>
<protein>
    <submittedName>
        <fullName evidence="13">Multidrug export ATP-binding/permease protein</fullName>
    </submittedName>
</protein>
<evidence type="ECO:0000313" key="12">
    <source>
        <dbReference type="EMBL" id="CAE6702282.1"/>
    </source>
</evidence>
<evidence type="ECO:0000256" key="2">
    <source>
        <dbReference type="ARBA" id="ARBA00022448"/>
    </source>
</evidence>
<feature type="transmembrane region" description="Helical" evidence="9">
    <location>
        <begin position="39"/>
        <end position="67"/>
    </location>
</feature>
<dbReference type="InterPro" id="IPR003439">
    <property type="entry name" value="ABC_transporter-like_ATP-bd"/>
</dbReference>
<evidence type="ECO:0000256" key="8">
    <source>
        <dbReference type="ARBA" id="ARBA00023136"/>
    </source>
</evidence>
<dbReference type="AlphaFoldDB" id="A0A8D6XZ59"/>
<feature type="transmembrane region" description="Helical" evidence="9">
    <location>
        <begin position="73"/>
        <end position="92"/>
    </location>
</feature>
<evidence type="ECO:0000313" key="15">
    <source>
        <dbReference type="Proteomes" id="UP000835287"/>
    </source>
</evidence>
<dbReference type="EMBL" id="HG992341">
    <property type="protein sequence ID" value="CAE6706098.1"/>
    <property type="molecule type" value="Genomic_DNA"/>
</dbReference>
<dbReference type="Proteomes" id="UP000835287">
    <property type="component" value="Chromosome"/>
</dbReference>
<keyword evidence="7 9" id="KW-1133">Transmembrane helix</keyword>
<dbReference type="GO" id="GO:0016887">
    <property type="term" value="F:ATP hydrolysis activity"/>
    <property type="evidence" value="ECO:0007669"/>
    <property type="project" value="InterPro"/>
</dbReference>
<dbReference type="EMBL" id="HG992341">
    <property type="protein sequence ID" value="CAE6706071.1"/>
    <property type="molecule type" value="Genomic_DNA"/>
</dbReference>
<dbReference type="Proteomes" id="UP000835243">
    <property type="component" value="Chromosome"/>
</dbReference>
<keyword evidence="5" id="KW-0547">Nucleotide-binding</keyword>
<dbReference type="PANTHER" id="PTHR24221:SF654">
    <property type="entry name" value="ATP-BINDING CASSETTE SUB-FAMILY B MEMBER 6"/>
    <property type="match status" value="1"/>
</dbReference>
<dbReference type="PANTHER" id="PTHR24221">
    <property type="entry name" value="ATP-BINDING CASSETTE SUB-FAMILY B"/>
    <property type="match status" value="1"/>
</dbReference>
<keyword evidence="15" id="KW-1185">Reference proteome</keyword>
<dbReference type="SUPFAM" id="SSF52540">
    <property type="entry name" value="P-loop containing nucleoside triphosphate hydrolases"/>
    <property type="match status" value="1"/>
</dbReference>
<name>A0A8D6XZ59_9XANT</name>
<dbReference type="FunFam" id="3.40.50.300:FF:000221">
    <property type="entry name" value="Multidrug ABC transporter ATP-binding protein"/>
    <property type="match status" value="1"/>
</dbReference>
<dbReference type="GO" id="GO:0005524">
    <property type="term" value="F:ATP binding"/>
    <property type="evidence" value="ECO:0007669"/>
    <property type="project" value="UniProtKB-KW"/>
</dbReference>
<dbReference type="InterPro" id="IPR036640">
    <property type="entry name" value="ABC1_TM_sf"/>
</dbReference>
<gene>
    <name evidence="13" type="ORF">CFBP1159_05600</name>
    <name evidence="12" type="ORF">XAC301_04670</name>
</gene>
<feature type="domain" description="ABC transmembrane type-1" evidence="11">
    <location>
        <begin position="40"/>
        <end position="320"/>
    </location>
</feature>
<dbReference type="Pfam" id="PF00005">
    <property type="entry name" value="ABC_tran"/>
    <property type="match status" value="1"/>
</dbReference>